<keyword evidence="3" id="KW-1185">Reference proteome</keyword>
<comment type="caution">
    <text evidence="2">The sequence shown here is derived from an EMBL/GenBank/DDBJ whole genome shotgun (WGS) entry which is preliminary data.</text>
</comment>
<sequence length="256" mass="26711">MINLNWRFVLWLIQNSIGGTNNLLQHDFGTAKERPEQKGRKYGISPGQLWSITAIATLTVAIGTVGSEVGGAFAIRTTSNTAALTVEASSTISKVPATTGGTSSSTSVPTSTTVGSTSDSATATSSTPTSTGSHVPSSGLLSLDRPVIDNENATVTSSGTVVLLQYRRGYDALSTSGKTMTAWTTDECAGNCGLYSKDVNTDDFEDMTGNSKLKSSMGSQNGNCFSKMGTMEFKYCGLSCPLAVTALMDLMFSARG</sequence>
<feature type="region of interest" description="Disordered" evidence="1">
    <location>
        <begin position="94"/>
        <end position="139"/>
    </location>
</feature>
<evidence type="ECO:0000313" key="3">
    <source>
        <dbReference type="Proteomes" id="UP001465668"/>
    </source>
</evidence>
<proteinExistence type="predicted"/>
<evidence type="ECO:0000313" key="2">
    <source>
        <dbReference type="EMBL" id="KAK9773411.1"/>
    </source>
</evidence>
<reference evidence="2 3" key="1">
    <citation type="submission" date="2024-02" db="EMBL/GenBank/DDBJ databases">
        <title>First draft genome assembly of two strains of Seiridium cardinale.</title>
        <authorList>
            <person name="Emiliani G."/>
            <person name="Scali E."/>
        </authorList>
    </citation>
    <scope>NUCLEOTIDE SEQUENCE [LARGE SCALE GENOMIC DNA]</scope>
    <source>
        <strain evidence="2 3">BM-138-000479</strain>
    </source>
</reference>
<gene>
    <name evidence="2" type="ORF">SCAR479_09944</name>
</gene>
<organism evidence="2 3">
    <name type="scientific">Seiridium cardinale</name>
    <dbReference type="NCBI Taxonomy" id="138064"/>
    <lineage>
        <taxon>Eukaryota</taxon>
        <taxon>Fungi</taxon>
        <taxon>Dikarya</taxon>
        <taxon>Ascomycota</taxon>
        <taxon>Pezizomycotina</taxon>
        <taxon>Sordariomycetes</taxon>
        <taxon>Xylariomycetidae</taxon>
        <taxon>Amphisphaeriales</taxon>
        <taxon>Sporocadaceae</taxon>
        <taxon>Seiridium</taxon>
    </lineage>
</organism>
<feature type="compositionally biased region" description="Low complexity" evidence="1">
    <location>
        <begin position="95"/>
        <end position="138"/>
    </location>
</feature>
<evidence type="ECO:0000256" key="1">
    <source>
        <dbReference type="SAM" id="MobiDB-lite"/>
    </source>
</evidence>
<dbReference type="Proteomes" id="UP001465668">
    <property type="component" value="Unassembled WGS sequence"/>
</dbReference>
<dbReference type="EMBL" id="JARVKM010000051">
    <property type="protein sequence ID" value="KAK9773411.1"/>
    <property type="molecule type" value="Genomic_DNA"/>
</dbReference>
<name>A0ABR2XIE9_9PEZI</name>
<protein>
    <submittedName>
        <fullName evidence="2">Apple domain-containing protein</fullName>
    </submittedName>
</protein>
<accession>A0ABR2XIE9</accession>